<dbReference type="SUPFAM" id="SSF55785">
    <property type="entry name" value="PYP-like sensor domain (PAS domain)"/>
    <property type="match status" value="1"/>
</dbReference>
<sequence length="460" mass="51568">MSETMNIALAEVLAGNRVETENILQALEMIRGSIGFDGGSVYQIELSGRFYLAEKQQSAEATADRCGAPPKFKTESAAWLAQQAVVSVGRSGHNARRETELLDLFGADALVAAPVTDENGELHELVVFFDRNAEKLPPETAVRLPLLLMTRYLSSRVYQSKLWRARRSLESVLDNTGIDIYVNDFNTHDILYVNKSMAAPYGGKEQFLGKKCWQILFPGQNGPCDFCPQEKIADEDGNPTRVYTWDYQRPFDGAWFRVFSAAFQWEDGRMAHVVSSADITDNKQKEALIQYMANYDALTDLPNRRMLLSEGEARISQARPQEKLYLMFFDIDGFKAINDAYGHDAGDAFLVQLSRFFTEIPLLQEAIYRNGGDEFVALIAGEAITKENIRNLSNFIHLRFNKPWVLTEGQAFCNTSIGVACYPEDGESVEELLHIADLAMYQAKKSGPGHVCFGSELKTK</sequence>
<dbReference type="CDD" id="cd01949">
    <property type="entry name" value="GGDEF"/>
    <property type="match status" value="1"/>
</dbReference>
<reference evidence="3" key="1">
    <citation type="journal article" date="2017" name="Sci. Rep.">
        <title>Determination of the Genome and Primary Transcriptome of Syngas Fermenting Eubacterium limosum ATCC 8486.</title>
        <authorList>
            <person name="Song Y."/>
            <person name="Shin J."/>
            <person name="Jeong Y."/>
            <person name="Jin S."/>
            <person name="Lee J.K."/>
            <person name="Kim D.R."/>
            <person name="Kim S.C."/>
            <person name="Cho S."/>
            <person name="Cho B.K."/>
        </authorList>
    </citation>
    <scope>NUCLEOTIDE SEQUENCE [LARGE SCALE GENOMIC DNA]</scope>
    <source>
        <strain evidence="3">ATCC 8486</strain>
    </source>
</reference>
<accession>A0AAC9QRG4</accession>
<dbReference type="InterPro" id="IPR035965">
    <property type="entry name" value="PAS-like_dom_sf"/>
</dbReference>
<evidence type="ECO:0000259" key="1">
    <source>
        <dbReference type="PROSITE" id="PS50887"/>
    </source>
</evidence>
<dbReference type="NCBIfam" id="TIGR00254">
    <property type="entry name" value="GGDEF"/>
    <property type="match status" value="1"/>
</dbReference>
<dbReference type="EMBL" id="CP019962">
    <property type="protein sequence ID" value="ARD64176.1"/>
    <property type="molecule type" value="Genomic_DNA"/>
</dbReference>
<name>A0AAC9QRG4_EUBLI</name>
<dbReference type="PANTHER" id="PTHR44757:SF2">
    <property type="entry name" value="BIOFILM ARCHITECTURE MAINTENANCE PROTEIN MBAA"/>
    <property type="match status" value="1"/>
</dbReference>
<dbReference type="AlphaFoldDB" id="A0AAC9QRG4"/>
<organism evidence="2 3">
    <name type="scientific">Eubacterium limosum</name>
    <dbReference type="NCBI Taxonomy" id="1736"/>
    <lineage>
        <taxon>Bacteria</taxon>
        <taxon>Bacillati</taxon>
        <taxon>Bacillota</taxon>
        <taxon>Clostridia</taxon>
        <taxon>Eubacteriales</taxon>
        <taxon>Eubacteriaceae</taxon>
        <taxon>Eubacterium</taxon>
    </lineage>
</organism>
<evidence type="ECO:0000313" key="3">
    <source>
        <dbReference type="Proteomes" id="UP000192391"/>
    </source>
</evidence>
<dbReference type="PROSITE" id="PS50887">
    <property type="entry name" value="GGDEF"/>
    <property type="match status" value="1"/>
</dbReference>
<dbReference type="Gene3D" id="3.30.70.270">
    <property type="match status" value="1"/>
</dbReference>
<dbReference type="SMART" id="SM00267">
    <property type="entry name" value="GGDEF"/>
    <property type="match status" value="1"/>
</dbReference>
<gene>
    <name evidence="2" type="ORF">B2M23_00810</name>
</gene>
<dbReference type="KEGG" id="elim:B2M23_00810"/>
<dbReference type="InterPro" id="IPR043128">
    <property type="entry name" value="Rev_trsase/Diguanyl_cyclase"/>
</dbReference>
<dbReference type="SUPFAM" id="SSF55073">
    <property type="entry name" value="Nucleotide cyclase"/>
    <property type="match status" value="1"/>
</dbReference>
<dbReference type="InterPro" id="IPR052155">
    <property type="entry name" value="Biofilm_reg_signaling"/>
</dbReference>
<dbReference type="Gene3D" id="3.30.450.20">
    <property type="entry name" value="PAS domain"/>
    <property type="match status" value="1"/>
</dbReference>
<dbReference type="Pfam" id="PF00990">
    <property type="entry name" value="GGDEF"/>
    <property type="match status" value="1"/>
</dbReference>
<evidence type="ECO:0000313" key="2">
    <source>
        <dbReference type="EMBL" id="ARD64176.1"/>
    </source>
</evidence>
<dbReference type="InterPro" id="IPR029787">
    <property type="entry name" value="Nucleotide_cyclase"/>
</dbReference>
<proteinExistence type="predicted"/>
<dbReference type="RefSeq" id="WP_038350899.1">
    <property type="nucleotide sequence ID" value="NZ_CP019962.1"/>
</dbReference>
<dbReference type="InterPro" id="IPR000160">
    <property type="entry name" value="GGDEF_dom"/>
</dbReference>
<feature type="domain" description="GGDEF" evidence="1">
    <location>
        <begin position="322"/>
        <end position="456"/>
    </location>
</feature>
<dbReference type="PANTHER" id="PTHR44757">
    <property type="entry name" value="DIGUANYLATE CYCLASE DGCP"/>
    <property type="match status" value="1"/>
</dbReference>
<protein>
    <submittedName>
        <fullName evidence="2">GGDEF domain-containing protein</fullName>
    </submittedName>
</protein>
<dbReference type="Proteomes" id="UP000192391">
    <property type="component" value="Chromosome"/>
</dbReference>